<evidence type="ECO:0000259" key="3">
    <source>
        <dbReference type="Pfam" id="PF14449"/>
    </source>
</evidence>
<dbReference type="AlphaFoldDB" id="A0A368KN70"/>
<comment type="caution">
    <text evidence="4">The sequence shown here is derived from an EMBL/GenBank/DDBJ whole genome shotgun (WGS) entry which is preliminary data.</text>
</comment>
<dbReference type="Proteomes" id="UP000253562">
    <property type="component" value="Unassembled WGS sequence"/>
</dbReference>
<feature type="domain" description="Pre-toxin TG" evidence="3">
    <location>
        <begin position="14"/>
        <end position="51"/>
    </location>
</feature>
<protein>
    <recommendedName>
        <fullName evidence="3">Pre-toxin TG domain-containing protein</fullName>
    </recommendedName>
</protein>
<accession>A0A368KN70</accession>
<dbReference type="RefSeq" id="WP_114370549.1">
    <property type="nucleotide sequence ID" value="NZ_QPEX01000035.1"/>
</dbReference>
<gene>
    <name evidence="4" type="ORF">DTL42_17960</name>
</gene>
<sequence>MYGQHARGNAFTSAIEAASGKEAITGRALSGTERGFRALEAGAGGLGGFAAATSDLARSGTKTRKALDNAADAAEDIAAINRVGLTLTREAGWNARDFDRKLRALQDLAERG</sequence>
<reference evidence="4 5" key="1">
    <citation type="submission" date="2018-07" db="EMBL/GenBank/DDBJ databases">
        <title>Comparative genomes isolates from brazilian mangrove.</title>
        <authorList>
            <person name="De Araujo J.E."/>
            <person name="Taketani R.G."/>
            <person name="Silva M.C.P."/>
            <person name="Lourenco M.V."/>
            <person name="Oliveira V.M."/>
            <person name="Andreote F.D."/>
        </authorList>
    </citation>
    <scope>NUCLEOTIDE SEQUENCE [LARGE SCALE GENOMIC DNA]</scope>
    <source>
        <strain evidence="4 5">HEX PRIS-MGV</strain>
    </source>
</reference>
<dbReference type="InterPro" id="IPR027797">
    <property type="entry name" value="PT-TG_dom"/>
</dbReference>
<dbReference type="GO" id="GO:0005576">
    <property type="term" value="C:extracellular region"/>
    <property type="evidence" value="ECO:0007669"/>
    <property type="project" value="UniProtKB-SubCell"/>
</dbReference>
<evidence type="ECO:0000256" key="1">
    <source>
        <dbReference type="ARBA" id="ARBA00004613"/>
    </source>
</evidence>
<keyword evidence="2" id="KW-0964">Secreted</keyword>
<dbReference type="Pfam" id="PF14449">
    <property type="entry name" value="PT-TG"/>
    <property type="match status" value="1"/>
</dbReference>
<name>A0A368KN70_9BACT</name>
<evidence type="ECO:0000313" key="5">
    <source>
        <dbReference type="Proteomes" id="UP000253562"/>
    </source>
</evidence>
<dbReference type="EMBL" id="QPEX01000035">
    <property type="protein sequence ID" value="RCS44197.1"/>
    <property type="molecule type" value="Genomic_DNA"/>
</dbReference>
<evidence type="ECO:0000313" key="4">
    <source>
        <dbReference type="EMBL" id="RCS44197.1"/>
    </source>
</evidence>
<comment type="subcellular location">
    <subcellularLocation>
        <location evidence="1">Secreted</location>
    </subcellularLocation>
</comment>
<proteinExistence type="predicted"/>
<organism evidence="4 5">
    <name type="scientific">Bremerella cremea</name>
    <dbReference type="NCBI Taxonomy" id="1031537"/>
    <lineage>
        <taxon>Bacteria</taxon>
        <taxon>Pseudomonadati</taxon>
        <taxon>Planctomycetota</taxon>
        <taxon>Planctomycetia</taxon>
        <taxon>Pirellulales</taxon>
        <taxon>Pirellulaceae</taxon>
        <taxon>Bremerella</taxon>
    </lineage>
</organism>
<evidence type="ECO:0000256" key="2">
    <source>
        <dbReference type="ARBA" id="ARBA00022525"/>
    </source>
</evidence>